<proteinExistence type="inferred from homology"/>
<evidence type="ECO:0000256" key="2">
    <source>
        <dbReference type="ARBA" id="ARBA00007441"/>
    </source>
</evidence>
<evidence type="ECO:0000256" key="5">
    <source>
        <dbReference type="ARBA" id="ARBA00022898"/>
    </source>
</evidence>
<keyword evidence="4 7" id="KW-0808">Transferase</keyword>
<dbReference type="NCBIfam" id="NF004621">
    <property type="entry name" value="PRK05957.1"/>
    <property type="match status" value="1"/>
</dbReference>
<accession>A0ABT1UHN6</accession>
<feature type="domain" description="Aminotransferase class I/classII large" evidence="6">
    <location>
        <begin position="38"/>
        <end position="387"/>
    </location>
</feature>
<dbReference type="Pfam" id="PF00155">
    <property type="entry name" value="Aminotran_1_2"/>
    <property type="match status" value="1"/>
</dbReference>
<dbReference type="EMBL" id="JANIBM010000011">
    <property type="protein sequence ID" value="MCQ8181647.1"/>
    <property type="molecule type" value="Genomic_DNA"/>
</dbReference>
<sequence>MSGQHHQAPMRNTDRLQQVQTPIIPTIANWTRQTHGTLSLGQGMVNYPPPDSALQAIATFGRLPEDHLYGSPLGHPKLLELIQSKLHQDNRIDCGRGYQVMVTAGSNMAFLNVVMAISDPGDEIILPMPYYFNQEMAIQMLGCVAIPVATREDYQLDLAALEAAITEKTRAIVTVSPNNPSGAVYPEKDLRAVNALCHQRGIYHISDEAYEYFTYDGAAHFSAASLADAAGHTISLFSLSKAYGFASWRVGYAVFPEALLAAMLKIQDTNLICPPAITQVAAIGALETGADYCRQQLPELARIRLHVLQQLQAISEICQLQAASGAFYVLLKIRTSLKDVELAERLIKQFKVAAIPGCAFGMQDGCYLRISYGMLSPAQVGEAIQRLITGLLALCSRNPLESATSLD</sequence>
<reference evidence="7 8" key="1">
    <citation type="submission" date="2022-07" db="EMBL/GenBank/DDBJ databases">
        <title>Methylomonas rivi sp. nov., Methylomonas rosea sp. nov., Methylomonas aureus sp. nov. and Methylomonas subterranea sp. nov., four novel methanotrophs isolated from a freshwater creek and the deep terrestrial subsurface.</title>
        <authorList>
            <person name="Abin C."/>
            <person name="Sankaranarayanan K."/>
            <person name="Garner C."/>
            <person name="Sindelar R."/>
            <person name="Kotary K."/>
            <person name="Garner R."/>
            <person name="Barclay S."/>
            <person name="Lawson P."/>
            <person name="Krumholz L."/>
        </authorList>
    </citation>
    <scope>NUCLEOTIDE SEQUENCE [LARGE SCALE GENOMIC DNA]</scope>
    <source>
        <strain evidence="7 8">SURF-1</strain>
    </source>
</reference>
<dbReference type="InterPro" id="IPR004839">
    <property type="entry name" value="Aminotransferase_I/II_large"/>
</dbReference>
<name>A0ABT1UHN6_9GAMM</name>
<evidence type="ECO:0000259" key="6">
    <source>
        <dbReference type="Pfam" id="PF00155"/>
    </source>
</evidence>
<keyword evidence="5" id="KW-0663">Pyridoxal phosphate</keyword>
<dbReference type="InterPro" id="IPR015422">
    <property type="entry name" value="PyrdxlP-dep_Trfase_small"/>
</dbReference>
<keyword evidence="8" id="KW-1185">Reference proteome</keyword>
<dbReference type="PANTHER" id="PTHR46383:SF5">
    <property type="entry name" value="AMINOTRANSFERASE CLASS I_CLASSII DOMAIN-CONTAINING PROTEIN"/>
    <property type="match status" value="1"/>
</dbReference>
<dbReference type="PANTHER" id="PTHR46383">
    <property type="entry name" value="ASPARTATE AMINOTRANSFERASE"/>
    <property type="match status" value="1"/>
</dbReference>
<comment type="caution">
    <text evidence="7">The sequence shown here is derived from an EMBL/GenBank/DDBJ whole genome shotgun (WGS) entry which is preliminary data.</text>
</comment>
<evidence type="ECO:0000256" key="4">
    <source>
        <dbReference type="ARBA" id="ARBA00022679"/>
    </source>
</evidence>
<dbReference type="InterPro" id="IPR015424">
    <property type="entry name" value="PyrdxlP-dep_Trfase"/>
</dbReference>
<protein>
    <submittedName>
        <fullName evidence="7">Pyridoxal phosphate-dependent aminotransferase</fullName>
        <ecNumber evidence="7">2.6.1.-</ecNumber>
    </submittedName>
</protein>
<organism evidence="7 8">
    <name type="scientific">Methylomonas aurea</name>
    <dbReference type="NCBI Taxonomy" id="2952224"/>
    <lineage>
        <taxon>Bacteria</taxon>
        <taxon>Pseudomonadati</taxon>
        <taxon>Pseudomonadota</taxon>
        <taxon>Gammaproteobacteria</taxon>
        <taxon>Methylococcales</taxon>
        <taxon>Methylococcaceae</taxon>
        <taxon>Methylomonas</taxon>
    </lineage>
</organism>
<evidence type="ECO:0000313" key="7">
    <source>
        <dbReference type="EMBL" id="MCQ8181647.1"/>
    </source>
</evidence>
<dbReference type="InterPro" id="IPR050596">
    <property type="entry name" value="AspAT/PAT-like"/>
</dbReference>
<dbReference type="SUPFAM" id="SSF53383">
    <property type="entry name" value="PLP-dependent transferases"/>
    <property type="match status" value="1"/>
</dbReference>
<keyword evidence="3 7" id="KW-0032">Aminotransferase</keyword>
<dbReference type="CDD" id="cd00609">
    <property type="entry name" value="AAT_like"/>
    <property type="match status" value="1"/>
</dbReference>
<evidence type="ECO:0000256" key="1">
    <source>
        <dbReference type="ARBA" id="ARBA00001933"/>
    </source>
</evidence>
<evidence type="ECO:0000313" key="8">
    <source>
        <dbReference type="Proteomes" id="UP001524569"/>
    </source>
</evidence>
<evidence type="ECO:0000256" key="3">
    <source>
        <dbReference type="ARBA" id="ARBA00022576"/>
    </source>
</evidence>
<dbReference type="Gene3D" id="3.90.1150.10">
    <property type="entry name" value="Aspartate Aminotransferase, domain 1"/>
    <property type="match status" value="1"/>
</dbReference>
<comment type="similarity">
    <text evidence="2">Belongs to the class-I pyridoxal-phosphate-dependent aminotransferase family.</text>
</comment>
<gene>
    <name evidence="7" type="ORF">NP603_11050</name>
</gene>
<dbReference type="EC" id="2.6.1.-" evidence="7"/>
<dbReference type="GO" id="GO:0008483">
    <property type="term" value="F:transaminase activity"/>
    <property type="evidence" value="ECO:0007669"/>
    <property type="project" value="UniProtKB-KW"/>
</dbReference>
<dbReference type="Proteomes" id="UP001524569">
    <property type="component" value="Unassembled WGS sequence"/>
</dbReference>
<comment type="cofactor">
    <cofactor evidence="1">
        <name>pyridoxal 5'-phosphate</name>
        <dbReference type="ChEBI" id="CHEBI:597326"/>
    </cofactor>
</comment>
<dbReference type="InterPro" id="IPR015421">
    <property type="entry name" value="PyrdxlP-dep_Trfase_major"/>
</dbReference>
<dbReference type="RefSeq" id="WP_256610938.1">
    <property type="nucleotide sequence ID" value="NZ_JANIBM010000011.1"/>
</dbReference>
<dbReference type="Gene3D" id="3.40.640.10">
    <property type="entry name" value="Type I PLP-dependent aspartate aminotransferase-like (Major domain)"/>
    <property type="match status" value="1"/>
</dbReference>